<sequence>MNGPGLARGLRRAARAVVRAARPQTRAEIVDPPQARTAAYSYAPVDDDRADPGEVVWAWVPFEEDRRKGKDRPVLVVGRDGSRLLALQLTSKDHDRDEAQEASVGRYWTDIGSGGWDRRRRPSEARVNRLLRLEPSAVRRTGAVLDEEIFDRVLQEVRRHFPQP</sequence>
<keyword evidence="4" id="KW-1185">Reference proteome</keyword>
<dbReference type="InterPro" id="IPR011067">
    <property type="entry name" value="Plasmid_toxin/cell-grow_inhib"/>
</dbReference>
<evidence type="ECO:0000313" key="4">
    <source>
        <dbReference type="Proteomes" id="UP000253790"/>
    </source>
</evidence>
<evidence type="ECO:0000256" key="1">
    <source>
        <dbReference type="ARBA" id="ARBA00007521"/>
    </source>
</evidence>
<dbReference type="OrthoDB" id="5184628at2"/>
<dbReference type="EMBL" id="CP031229">
    <property type="protein sequence ID" value="AXH94961.1"/>
    <property type="molecule type" value="Genomic_DNA"/>
</dbReference>
<dbReference type="RefSeq" id="WP_114926729.1">
    <property type="nucleotide sequence ID" value="NZ_CP031229.1"/>
</dbReference>
<gene>
    <name evidence="3" type="ORF">DV701_01115</name>
</gene>
<dbReference type="Gene3D" id="2.30.30.110">
    <property type="match status" value="1"/>
</dbReference>
<accession>A0A345NIV3</accession>
<dbReference type="GO" id="GO:0003677">
    <property type="term" value="F:DNA binding"/>
    <property type="evidence" value="ECO:0007669"/>
    <property type="project" value="InterPro"/>
</dbReference>
<organism evidence="3 4">
    <name type="scientific">Ornithinimicrobium avium</name>
    <dbReference type="NCBI Taxonomy" id="2283195"/>
    <lineage>
        <taxon>Bacteria</taxon>
        <taxon>Bacillati</taxon>
        <taxon>Actinomycetota</taxon>
        <taxon>Actinomycetes</taxon>
        <taxon>Micrococcales</taxon>
        <taxon>Ornithinimicrobiaceae</taxon>
        <taxon>Ornithinimicrobium</taxon>
    </lineage>
</organism>
<proteinExistence type="inferred from homology"/>
<keyword evidence="2" id="KW-1277">Toxin-antitoxin system</keyword>
<dbReference type="SUPFAM" id="SSF50118">
    <property type="entry name" value="Cell growth inhibitor/plasmid maintenance toxic component"/>
    <property type="match status" value="1"/>
</dbReference>
<dbReference type="Proteomes" id="UP000253790">
    <property type="component" value="Chromosome"/>
</dbReference>
<evidence type="ECO:0000313" key="3">
    <source>
        <dbReference type="EMBL" id="AXH94961.1"/>
    </source>
</evidence>
<reference evidence="3 4" key="1">
    <citation type="submission" date="2018-07" db="EMBL/GenBank/DDBJ databases">
        <title>Complete genome sequencing of Ornithinimicrobium sp. AMA3305.</title>
        <authorList>
            <person name="Bae J.-W."/>
        </authorList>
    </citation>
    <scope>NUCLEOTIDE SEQUENCE [LARGE SCALE GENOMIC DNA]</scope>
    <source>
        <strain evidence="3 4">AMA3305</strain>
    </source>
</reference>
<evidence type="ECO:0000256" key="2">
    <source>
        <dbReference type="ARBA" id="ARBA00022649"/>
    </source>
</evidence>
<comment type="similarity">
    <text evidence="1">Belongs to the PemK/MazF family.</text>
</comment>
<dbReference type="KEGG" id="orn:DV701_01115"/>
<name>A0A345NIV3_9MICO</name>
<dbReference type="InterPro" id="IPR003477">
    <property type="entry name" value="PemK-like"/>
</dbReference>
<protein>
    <submittedName>
        <fullName evidence="3">Type II toxin-antitoxin system PemK/MazF family toxin</fullName>
    </submittedName>
</protein>
<dbReference type="Pfam" id="PF02452">
    <property type="entry name" value="PemK_toxin"/>
    <property type="match status" value="1"/>
</dbReference>
<dbReference type="AlphaFoldDB" id="A0A345NIV3"/>